<organism evidence="2 3">
    <name type="scientific">Asterophora parasitica</name>
    <dbReference type="NCBI Taxonomy" id="117018"/>
    <lineage>
        <taxon>Eukaryota</taxon>
        <taxon>Fungi</taxon>
        <taxon>Dikarya</taxon>
        <taxon>Basidiomycota</taxon>
        <taxon>Agaricomycotina</taxon>
        <taxon>Agaricomycetes</taxon>
        <taxon>Agaricomycetidae</taxon>
        <taxon>Agaricales</taxon>
        <taxon>Tricholomatineae</taxon>
        <taxon>Lyophyllaceae</taxon>
        <taxon>Asterophora</taxon>
    </lineage>
</organism>
<keyword evidence="3" id="KW-1185">Reference proteome</keyword>
<reference evidence="2" key="1">
    <citation type="submission" date="2020-07" db="EMBL/GenBank/DDBJ databases">
        <authorList>
            <person name="Nieuwenhuis M."/>
            <person name="Van De Peppel L.J.J."/>
        </authorList>
    </citation>
    <scope>NUCLEOTIDE SEQUENCE</scope>
    <source>
        <strain evidence="2">AP01</strain>
        <tissue evidence="2">Mycelium</tissue>
    </source>
</reference>
<name>A0A9P7GA85_9AGAR</name>
<reference evidence="2" key="2">
    <citation type="submission" date="2021-10" db="EMBL/GenBank/DDBJ databases">
        <title>Phylogenomics reveals ancestral predisposition of the termite-cultivated fungus Termitomyces towards a domesticated lifestyle.</title>
        <authorList>
            <person name="Auxier B."/>
            <person name="Grum-Grzhimaylo A."/>
            <person name="Cardenas M.E."/>
            <person name="Lodge J.D."/>
            <person name="Laessoe T."/>
            <person name="Pedersen O."/>
            <person name="Smith M.E."/>
            <person name="Kuyper T.W."/>
            <person name="Franco-Molano E.A."/>
            <person name="Baroni T.J."/>
            <person name="Aanen D.K."/>
        </authorList>
    </citation>
    <scope>NUCLEOTIDE SEQUENCE</scope>
    <source>
        <strain evidence="2">AP01</strain>
        <tissue evidence="2">Mycelium</tissue>
    </source>
</reference>
<dbReference type="AlphaFoldDB" id="A0A9P7GA85"/>
<dbReference type="Proteomes" id="UP000775547">
    <property type="component" value="Unassembled WGS sequence"/>
</dbReference>
<comment type="caution">
    <text evidence="2">The sequence shown here is derived from an EMBL/GenBank/DDBJ whole genome shotgun (WGS) entry which is preliminary data.</text>
</comment>
<evidence type="ECO:0000313" key="2">
    <source>
        <dbReference type="EMBL" id="KAG5643507.1"/>
    </source>
</evidence>
<proteinExistence type="predicted"/>
<evidence type="ECO:0000256" key="1">
    <source>
        <dbReference type="SAM" id="MobiDB-lite"/>
    </source>
</evidence>
<feature type="region of interest" description="Disordered" evidence="1">
    <location>
        <begin position="1"/>
        <end position="25"/>
    </location>
</feature>
<evidence type="ECO:0000313" key="3">
    <source>
        <dbReference type="Proteomes" id="UP000775547"/>
    </source>
</evidence>
<accession>A0A9P7GA85</accession>
<gene>
    <name evidence="2" type="ORF">DXG03_000748</name>
</gene>
<protein>
    <submittedName>
        <fullName evidence="2">Uncharacterized protein</fullName>
    </submittedName>
</protein>
<dbReference type="EMBL" id="JABCKV010000109">
    <property type="protein sequence ID" value="KAG5643507.1"/>
    <property type="molecule type" value="Genomic_DNA"/>
</dbReference>
<sequence>MLTRRRSNQEWNEENGSGGDVTSPSHVYVGMVAEFELLKWPKSTPENFNPVFYEAFHQPAWYLAGCQFMCGTRLAMAVINTCFIKLFLLSEDTLVVEVPGHLANAAR</sequence>